<feature type="transmembrane region" description="Helical" evidence="6">
    <location>
        <begin position="93"/>
        <end position="116"/>
    </location>
</feature>
<gene>
    <name evidence="7" type="ORF">ACFOVU_19070</name>
</gene>
<evidence type="ECO:0000313" key="8">
    <source>
        <dbReference type="Proteomes" id="UP001595847"/>
    </source>
</evidence>
<feature type="transmembrane region" description="Helical" evidence="6">
    <location>
        <begin position="192"/>
        <end position="210"/>
    </location>
</feature>
<dbReference type="PANTHER" id="PTHR30028:SF0">
    <property type="entry name" value="PROTEIN ALUMINUM SENSITIVE 3"/>
    <property type="match status" value="1"/>
</dbReference>
<feature type="transmembrane region" description="Helical" evidence="6">
    <location>
        <begin position="216"/>
        <end position="241"/>
    </location>
</feature>
<comment type="similarity">
    <text evidence="2">Belongs to the UPF0014 family.</text>
</comment>
<dbReference type="Proteomes" id="UP001595847">
    <property type="component" value="Unassembled WGS sequence"/>
</dbReference>
<organism evidence="7 8">
    <name type="scientific">Nocardiopsis sediminis</name>
    <dbReference type="NCBI Taxonomy" id="1778267"/>
    <lineage>
        <taxon>Bacteria</taxon>
        <taxon>Bacillati</taxon>
        <taxon>Actinomycetota</taxon>
        <taxon>Actinomycetes</taxon>
        <taxon>Streptosporangiales</taxon>
        <taxon>Nocardiopsidaceae</taxon>
        <taxon>Nocardiopsis</taxon>
    </lineage>
</organism>
<dbReference type="InterPro" id="IPR005226">
    <property type="entry name" value="UPF0014_fam"/>
</dbReference>
<evidence type="ECO:0000256" key="4">
    <source>
        <dbReference type="ARBA" id="ARBA00022989"/>
    </source>
</evidence>
<evidence type="ECO:0000256" key="6">
    <source>
        <dbReference type="SAM" id="Phobius"/>
    </source>
</evidence>
<dbReference type="EMBL" id="JBHSBH010000012">
    <property type="protein sequence ID" value="MFC3998041.1"/>
    <property type="molecule type" value="Genomic_DNA"/>
</dbReference>
<comment type="caution">
    <text evidence="7">The sequence shown here is derived from an EMBL/GenBank/DDBJ whole genome shotgun (WGS) entry which is preliminary data.</text>
</comment>
<evidence type="ECO:0000256" key="2">
    <source>
        <dbReference type="ARBA" id="ARBA00005268"/>
    </source>
</evidence>
<feature type="transmembrane region" description="Helical" evidence="6">
    <location>
        <begin position="122"/>
        <end position="142"/>
    </location>
</feature>
<keyword evidence="3 6" id="KW-0812">Transmembrane</keyword>
<dbReference type="Pfam" id="PF03649">
    <property type="entry name" value="UPF0014"/>
    <property type="match status" value="1"/>
</dbReference>
<evidence type="ECO:0000256" key="1">
    <source>
        <dbReference type="ARBA" id="ARBA00004141"/>
    </source>
</evidence>
<evidence type="ECO:0000313" key="7">
    <source>
        <dbReference type="EMBL" id="MFC3998041.1"/>
    </source>
</evidence>
<dbReference type="RefSeq" id="WP_378535524.1">
    <property type="nucleotide sequence ID" value="NZ_JBHSBH010000012.1"/>
</dbReference>
<comment type="subcellular location">
    <subcellularLocation>
        <location evidence="1">Membrane</location>
        <topology evidence="1">Multi-pass membrane protein</topology>
    </subcellularLocation>
</comment>
<reference evidence="8" key="1">
    <citation type="journal article" date="2019" name="Int. J. Syst. Evol. Microbiol.">
        <title>The Global Catalogue of Microorganisms (GCM) 10K type strain sequencing project: providing services to taxonomists for standard genome sequencing and annotation.</title>
        <authorList>
            <consortium name="The Broad Institute Genomics Platform"/>
            <consortium name="The Broad Institute Genome Sequencing Center for Infectious Disease"/>
            <person name="Wu L."/>
            <person name="Ma J."/>
        </authorList>
    </citation>
    <scope>NUCLEOTIDE SEQUENCE [LARGE SCALE GENOMIC DNA]</scope>
    <source>
        <strain evidence="8">TBRC 1826</strain>
    </source>
</reference>
<protein>
    <submittedName>
        <fullName evidence="7">ABC transporter permease</fullName>
    </submittedName>
</protein>
<keyword evidence="8" id="KW-1185">Reference proteome</keyword>
<feature type="transmembrane region" description="Helical" evidence="6">
    <location>
        <begin position="48"/>
        <end position="81"/>
    </location>
</feature>
<sequence length="252" mass="24372">MGSGELLAVGPALGAAIAAAVVAAAGVCAAAGLGHGAAVLRAGGRAVLQLGAVSLIIAAVLSSGPLTLGFIAVMLAVASLTAGRRITPGWSGAWALLPICVPVLPVVGVLVAAGLAPRTGAALIPLSGILIGGALTATVLAGRRVTEELGARRGEVEAALSLGLLPREAAIEIGRPAAAAALLPALDQTRTVGLVTLPGAFVGMLLGGATPFEAGAVQLFVLAALLLVESAAIVIVLELVVRGAFPSASGPR</sequence>
<name>A0ABV8FTW5_9ACTN</name>
<keyword evidence="4 6" id="KW-1133">Transmembrane helix</keyword>
<accession>A0ABV8FTW5</accession>
<evidence type="ECO:0000256" key="5">
    <source>
        <dbReference type="ARBA" id="ARBA00023136"/>
    </source>
</evidence>
<keyword evidence="5 6" id="KW-0472">Membrane</keyword>
<dbReference type="PANTHER" id="PTHR30028">
    <property type="entry name" value="UPF0014 INNER MEMBRANE PROTEIN YBBM-RELATED"/>
    <property type="match status" value="1"/>
</dbReference>
<proteinExistence type="inferred from homology"/>
<evidence type="ECO:0000256" key="3">
    <source>
        <dbReference type="ARBA" id="ARBA00022692"/>
    </source>
</evidence>